<gene>
    <name evidence="1" type="ORF">FCALED_LOCUS1871</name>
</gene>
<accession>A0A9N8VV84</accession>
<reference evidence="1" key="1">
    <citation type="submission" date="2021-06" db="EMBL/GenBank/DDBJ databases">
        <authorList>
            <person name="Kallberg Y."/>
            <person name="Tangrot J."/>
            <person name="Rosling A."/>
        </authorList>
    </citation>
    <scope>NUCLEOTIDE SEQUENCE</scope>
    <source>
        <strain evidence="1">UK204</strain>
    </source>
</reference>
<protein>
    <submittedName>
        <fullName evidence="1">11831_t:CDS:1</fullName>
    </submittedName>
</protein>
<evidence type="ECO:0000313" key="1">
    <source>
        <dbReference type="EMBL" id="CAG8463633.1"/>
    </source>
</evidence>
<dbReference type="Proteomes" id="UP000789570">
    <property type="component" value="Unassembled WGS sequence"/>
</dbReference>
<proteinExistence type="predicted"/>
<comment type="caution">
    <text evidence="1">The sequence shown here is derived from an EMBL/GenBank/DDBJ whole genome shotgun (WGS) entry which is preliminary data.</text>
</comment>
<dbReference type="EMBL" id="CAJVPQ010000259">
    <property type="protein sequence ID" value="CAG8463633.1"/>
    <property type="molecule type" value="Genomic_DNA"/>
</dbReference>
<dbReference type="AlphaFoldDB" id="A0A9N8VV84"/>
<keyword evidence="2" id="KW-1185">Reference proteome</keyword>
<organism evidence="1 2">
    <name type="scientific">Funneliformis caledonium</name>
    <dbReference type="NCBI Taxonomy" id="1117310"/>
    <lineage>
        <taxon>Eukaryota</taxon>
        <taxon>Fungi</taxon>
        <taxon>Fungi incertae sedis</taxon>
        <taxon>Mucoromycota</taxon>
        <taxon>Glomeromycotina</taxon>
        <taxon>Glomeromycetes</taxon>
        <taxon>Glomerales</taxon>
        <taxon>Glomeraceae</taxon>
        <taxon>Funneliformis</taxon>
    </lineage>
</organism>
<evidence type="ECO:0000313" key="2">
    <source>
        <dbReference type="Proteomes" id="UP000789570"/>
    </source>
</evidence>
<sequence length="45" mass="5198">MSPKLIFKTEIFLELTKKINGRTFLKTSKEDFERYSLEASPTTTG</sequence>
<name>A0A9N8VV84_9GLOM</name>